<name>A0AAV2NSK2_9HYME</name>
<dbReference type="EMBL" id="OZ034827">
    <property type="protein sequence ID" value="CAL1683307.1"/>
    <property type="molecule type" value="Genomic_DNA"/>
</dbReference>
<proteinExistence type="predicted"/>
<dbReference type="AlphaFoldDB" id="A0AAV2NSK2"/>
<reference evidence="1" key="1">
    <citation type="submission" date="2024-04" db="EMBL/GenBank/DDBJ databases">
        <authorList>
            <consortium name="Molecular Ecology Group"/>
        </authorList>
    </citation>
    <scope>NUCLEOTIDE SEQUENCE</scope>
</reference>
<dbReference type="Proteomes" id="UP001497644">
    <property type="component" value="Chromosome 4"/>
</dbReference>
<sequence length="70" mass="7978">MTKDVSIVPYNTNCRLWPMKPMETAAIRCQNPASGSREFLAFTFFGRISEKRRVHPAPCTTVALFELCQI</sequence>
<evidence type="ECO:0000313" key="2">
    <source>
        <dbReference type="Proteomes" id="UP001497644"/>
    </source>
</evidence>
<keyword evidence="2" id="KW-1185">Reference proteome</keyword>
<evidence type="ECO:0000313" key="1">
    <source>
        <dbReference type="EMBL" id="CAL1683307.1"/>
    </source>
</evidence>
<protein>
    <submittedName>
        <fullName evidence="1">Uncharacterized protein</fullName>
    </submittedName>
</protein>
<gene>
    <name evidence="1" type="ORF">LPLAT_LOCUS9060</name>
</gene>
<accession>A0AAV2NSK2</accession>
<organism evidence="1 2">
    <name type="scientific">Lasius platythorax</name>
    <dbReference type="NCBI Taxonomy" id="488582"/>
    <lineage>
        <taxon>Eukaryota</taxon>
        <taxon>Metazoa</taxon>
        <taxon>Ecdysozoa</taxon>
        <taxon>Arthropoda</taxon>
        <taxon>Hexapoda</taxon>
        <taxon>Insecta</taxon>
        <taxon>Pterygota</taxon>
        <taxon>Neoptera</taxon>
        <taxon>Endopterygota</taxon>
        <taxon>Hymenoptera</taxon>
        <taxon>Apocrita</taxon>
        <taxon>Aculeata</taxon>
        <taxon>Formicoidea</taxon>
        <taxon>Formicidae</taxon>
        <taxon>Formicinae</taxon>
        <taxon>Lasius</taxon>
        <taxon>Lasius</taxon>
    </lineage>
</organism>